<accession>A0A1T4WWT1</accession>
<dbReference type="Gene3D" id="2.60.40.1220">
    <property type="match status" value="1"/>
</dbReference>
<proteinExistence type="predicted"/>
<gene>
    <name evidence="3" type="ORF">SAMN05443428_10486</name>
</gene>
<evidence type="ECO:0000313" key="4">
    <source>
        <dbReference type="Proteomes" id="UP000190105"/>
    </source>
</evidence>
<evidence type="ECO:0000313" key="3">
    <source>
        <dbReference type="EMBL" id="SKA81607.1"/>
    </source>
</evidence>
<dbReference type="InterPro" id="IPR032812">
    <property type="entry name" value="SbsA_Ig"/>
</dbReference>
<evidence type="ECO:0000256" key="1">
    <source>
        <dbReference type="ARBA" id="ARBA00022729"/>
    </source>
</evidence>
<keyword evidence="1" id="KW-0732">Signal</keyword>
<dbReference type="EMBL" id="FUYH01000004">
    <property type="protein sequence ID" value="SKA81607.1"/>
    <property type="molecule type" value="Genomic_DNA"/>
</dbReference>
<dbReference type="OrthoDB" id="9778998at2"/>
<keyword evidence="4" id="KW-1185">Reference proteome</keyword>
<organism evidence="3 4">
    <name type="scientific">Caloramator quimbayensis</name>
    <dbReference type="NCBI Taxonomy" id="1147123"/>
    <lineage>
        <taxon>Bacteria</taxon>
        <taxon>Bacillati</taxon>
        <taxon>Bacillota</taxon>
        <taxon>Clostridia</taxon>
        <taxon>Eubacteriales</taxon>
        <taxon>Clostridiaceae</taxon>
        <taxon>Caloramator</taxon>
    </lineage>
</organism>
<dbReference type="Proteomes" id="UP000190105">
    <property type="component" value="Unassembled WGS sequence"/>
</dbReference>
<dbReference type="AlphaFoldDB" id="A0A1T4WWT1"/>
<feature type="domain" description="SbsA Ig-like" evidence="2">
    <location>
        <begin position="41"/>
        <end position="127"/>
    </location>
</feature>
<dbReference type="STRING" id="1147123.SAMN05443428_10486"/>
<evidence type="ECO:0000259" key="2">
    <source>
        <dbReference type="Pfam" id="PF13205"/>
    </source>
</evidence>
<sequence length="738" mass="84014">MKKRLVLPLVIVLLISSFNVYNNAFGLSKNCSVRVLPSIKNAPFNKELIVMFDYPLDEKTVGSNVYVLNYKNSKVPINISLTDDKKSIKVSPVSGYEFGKTYTLFISNKVRYKNGKYTNTMVKRQFTISQDLESKELPIVKSNEELLSLLSNTQKYFDGIYYLKKSDMNTQDSSASLEVSSSNNDYSKTNVQVEGVDEGDIIKTDGNFIYEASNNKVYIVKAYPAIDMSVESVISFDEKYSPMEVYIDGNYLTIIGTSYIDAPVLKDNTKFIMPPRYINNSTVKTFVYNIADRKNPKLEREYEIEGSIVSTRKIGNIVYVISNKYQYYYDIQNDYPITPLYKDSAIDGKYKNMELNKVRYFPEFIKPSFLNISGIDIKDSKKPVQISSYLGAGQEVYSSNNNLYIAVSHYKTLKDNKESIMQSDTVNTIFYKFGFKEGKAVFISKAEVPGTVLNQFSMDEYNGFFRAATTSGQIWRGDENTSKSNVYVFDDMMNLKGKIEGIAPKEKIYSVRFMGDRAYVVTFRNVDPLFVIDLKNPVKPNILGELKISGYSNYIHPYDENNIIGFGMETTEIEHKDEKGNIIGTSVINLGMKMAVFDVSDVKNPKAVFIQKIGDRGTYSQLLYDHKALLFSKEKGIIAFPVTLMETKEGSEVSSYGKFSFQGAYVYDFNLSNGFKLKGKITHLNDEDYLKAGDYWYNSSKNINRILYIGNNLYTISESMIKVNNLSDLKEIKSLDIK</sequence>
<dbReference type="InterPro" id="IPR014755">
    <property type="entry name" value="Cu-Rt/internalin_Ig-like"/>
</dbReference>
<reference evidence="4" key="1">
    <citation type="submission" date="2017-02" db="EMBL/GenBank/DDBJ databases">
        <authorList>
            <person name="Varghese N."/>
            <person name="Submissions S."/>
        </authorList>
    </citation>
    <scope>NUCLEOTIDE SEQUENCE [LARGE SCALE GENOMIC DNA]</scope>
    <source>
        <strain evidence="4">USBA 833</strain>
    </source>
</reference>
<name>A0A1T4WWT1_9CLOT</name>
<dbReference type="InterPro" id="IPR019198">
    <property type="entry name" value="Beta_propeller_containing"/>
</dbReference>
<dbReference type="Pfam" id="PF09826">
    <property type="entry name" value="Beta_propel"/>
    <property type="match status" value="1"/>
</dbReference>
<dbReference type="Pfam" id="PF13205">
    <property type="entry name" value="Big_5"/>
    <property type="match status" value="1"/>
</dbReference>
<protein>
    <submittedName>
        <fullName evidence="3">Secreted protein containing C-terminal beta-propeller domain</fullName>
    </submittedName>
</protein>
<dbReference type="RefSeq" id="WP_078695717.1">
    <property type="nucleotide sequence ID" value="NZ_FUYH01000004.1"/>
</dbReference>